<evidence type="ECO:0000313" key="4">
    <source>
        <dbReference type="EMBL" id="TWU19984.1"/>
    </source>
</evidence>
<feature type="transmembrane region" description="Helical" evidence="1">
    <location>
        <begin position="269"/>
        <end position="286"/>
    </location>
</feature>
<dbReference type="RefSeq" id="WP_146406679.1">
    <property type="nucleotide sequence ID" value="NZ_SJPU01000001.1"/>
</dbReference>
<keyword evidence="2" id="KW-0732">Signal</keyword>
<evidence type="ECO:0000256" key="2">
    <source>
        <dbReference type="SAM" id="SignalP"/>
    </source>
</evidence>
<comment type="caution">
    <text evidence="4">The sequence shown here is derived from an EMBL/GenBank/DDBJ whole genome shotgun (WGS) entry which is preliminary data.</text>
</comment>
<name>A0A5C6C9D8_9BACT</name>
<reference evidence="4 5" key="1">
    <citation type="journal article" date="2020" name="Antonie Van Leeuwenhoek">
        <title>Rhodopirellula heiligendammensis sp. nov., Rhodopirellula pilleata sp. nov., and Rhodopirellula solitaria sp. nov. isolated from natural or artificial marine surfaces in Northern Germany and California, USA, and emended description of the genus Rhodopirellula.</title>
        <authorList>
            <person name="Kallscheuer N."/>
            <person name="Wiegand S."/>
            <person name="Jogler M."/>
            <person name="Boedeker C."/>
            <person name="Peeters S.H."/>
            <person name="Rast P."/>
            <person name="Heuer A."/>
            <person name="Jetten M.S.M."/>
            <person name="Rohde M."/>
            <person name="Jogler C."/>
        </authorList>
    </citation>
    <scope>NUCLEOTIDE SEQUENCE [LARGE SCALE GENOMIC DNA]</scope>
    <source>
        <strain evidence="4 5">Poly21</strain>
    </source>
</reference>
<feature type="domain" description="Ice-binding protein C-terminal" evidence="3">
    <location>
        <begin position="265"/>
        <end position="289"/>
    </location>
</feature>
<dbReference type="Pfam" id="PF07589">
    <property type="entry name" value="PEP-CTERM"/>
    <property type="match status" value="1"/>
</dbReference>
<keyword evidence="1" id="KW-1133">Transmembrane helix</keyword>
<organism evidence="4 5">
    <name type="scientific">Allorhodopirellula heiligendammensis</name>
    <dbReference type="NCBI Taxonomy" id="2714739"/>
    <lineage>
        <taxon>Bacteria</taxon>
        <taxon>Pseudomonadati</taxon>
        <taxon>Planctomycetota</taxon>
        <taxon>Planctomycetia</taxon>
        <taxon>Pirellulales</taxon>
        <taxon>Pirellulaceae</taxon>
        <taxon>Allorhodopirellula</taxon>
    </lineage>
</organism>
<dbReference type="OrthoDB" id="9841609at2"/>
<evidence type="ECO:0000259" key="3">
    <source>
        <dbReference type="Pfam" id="PF07589"/>
    </source>
</evidence>
<keyword evidence="1" id="KW-0472">Membrane</keyword>
<keyword evidence="1" id="KW-0812">Transmembrane</keyword>
<accession>A0A5C6C9D8</accession>
<dbReference type="Proteomes" id="UP000319908">
    <property type="component" value="Unassembled WGS sequence"/>
</dbReference>
<gene>
    <name evidence="4" type="ORF">Poly21_21630</name>
</gene>
<protein>
    <recommendedName>
        <fullName evidence="3">Ice-binding protein C-terminal domain-containing protein</fullName>
    </recommendedName>
</protein>
<dbReference type="EMBL" id="SJPU01000001">
    <property type="protein sequence ID" value="TWU19984.1"/>
    <property type="molecule type" value="Genomic_DNA"/>
</dbReference>
<evidence type="ECO:0000256" key="1">
    <source>
        <dbReference type="SAM" id="Phobius"/>
    </source>
</evidence>
<dbReference type="NCBIfam" id="TIGR02595">
    <property type="entry name" value="PEP_CTERM"/>
    <property type="match status" value="1"/>
</dbReference>
<dbReference type="InterPro" id="IPR013424">
    <property type="entry name" value="Ice-binding_C"/>
</dbReference>
<keyword evidence="5" id="KW-1185">Reference proteome</keyword>
<evidence type="ECO:0000313" key="5">
    <source>
        <dbReference type="Proteomes" id="UP000319908"/>
    </source>
</evidence>
<feature type="chain" id="PRO_5022870758" description="Ice-binding protein C-terminal domain-containing protein" evidence="2">
    <location>
        <begin position="21"/>
        <end position="292"/>
    </location>
</feature>
<feature type="signal peptide" evidence="2">
    <location>
        <begin position="1"/>
        <end position="20"/>
    </location>
</feature>
<proteinExistence type="predicted"/>
<dbReference type="AlphaFoldDB" id="A0A5C6C9D8"/>
<sequence>MLRKFLFVAALAMFAVPAQAGVYGSALITTSNMRVQRSDTAGGTFTDIGLPGVNITTTTLGLRNTVNLTGFSQLQLADSSNDPLSPPDAAQAFLQTGGVIPPGENTFATTTPVAGLATAFSRSDTNATGSLVSPGGLNLSSVSEVEAVDSSLGNSIGSSTGFALFDFTVAQSGYYRIIFDANVEATVSSLGLPANRIATAGTSLTIQVNSGGISLNDSNLLNVALSGNDSVSQDLDDLITGTVFLEANVNHQITISQISRASVAAVPEPGTMLAFAGIVVAGGIGFRRRKRS</sequence>